<dbReference type="Gene3D" id="4.10.240.10">
    <property type="entry name" value="Zn(2)-C6 fungal-type DNA-binding domain"/>
    <property type="match status" value="1"/>
</dbReference>
<dbReference type="GO" id="GO:0008270">
    <property type="term" value="F:zinc ion binding"/>
    <property type="evidence" value="ECO:0007669"/>
    <property type="project" value="InterPro"/>
</dbReference>
<dbReference type="SUPFAM" id="SSF57701">
    <property type="entry name" value="Zn2/Cys6 DNA-binding domain"/>
    <property type="match status" value="1"/>
</dbReference>
<protein>
    <recommendedName>
        <fullName evidence="2">Zn(2)-C6 fungal-type domain-containing protein</fullName>
    </recommendedName>
</protein>
<name>A0A384JAL3_BOTFB</name>
<dbReference type="GO" id="GO:0000981">
    <property type="term" value="F:DNA-binding transcription factor activity, RNA polymerase II-specific"/>
    <property type="evidence" value="ECO:0007669"/>
    <property type="project" value="InterPro"/>
</dbReference>
<dbReference type="SMART" id="SM00066">
    <property type="entry name" value="GAL4"/>
    <property type="match status" value="1"/>
</dbReference>
<dbReference type="InterPro" id="IPR021858">
    <property type="entry name" value="Fun_TF"/>
</dbReference>
<dbReference type="PROSITE" id="PS50048">
    <property type="entry name" value="ZN2_CY6_FUNGAL_2"/>
    <property type="match status" value="1"/>
</dbReference>
<dbReference type="Proteomes" id="UP000001798">
    <property type="component" value="Chromosome 2"/>
</dbReference>
<dbReference type="Pfam" id="PF00172">
    <property type="entry name" value="Zn_clus"/>
    <property type="match status" value="1"/>
</dbReference>
<organism evidence="3 4">
    <name type="scientific">Botryotinia fuckeliana (strain B05.10)</name>
    <name type="common">Noble rot fungus</name>
    <name type="synonym">Botrytis cinerea</name>
    <dbReference type="NCBI Taxonomy" id="332648"/>
    <lineage>
        <taxon>Eukaryota</taxon>
        <taxon>Fungi</taxon>
        <taxon>Dikarya</taxon>
        <taxon>Ascomycota</taxon>
        <taxon>Pezizomycotina</taxon>
        <taxon>Leotiomycetes</taxon>
        <taxon>Helotiales</taxon>
        <taxon>Sclerotiniaceae</taxon>
        <taxon>Botrytis</taxon>
    </lineage>
</organism>
<evidence type="ECO:0000313" key="3">
    <source>
        <dbReference type="EMBL" id="ATZ47609.1"/>
    </source>
</evidence>
<sequence length="687" mass="77259">MVNTGKPSRGCYLCRSRRVKCDEQKPGCGNCQRLKRDCPGYRPVFDVMHRNGTSSTQRKTSNAIATTTALAAIQMARPHYRSKSESNIMPYTRWKPRQNSLPEVQRLVEAIQNGTQPVCPPLTAALEERAICFFLSNYVLIPHGAVRCGFLGFLLPLMKLQPSAVLSDSLSAVALATFGNQPNARMLKPKAEQAYSKALRHVTNAISDPKQATEDTTLAAVMLLALFETMAYSLVKENEGWNTWNSHVTGASALLKMRDVKGPMTPLTLELIWTVKGHLNLSCLLNGKLFDIPAEWNEVLNKRIDQTRGGPTMCNRLQSKVAKARVECDELMASAKRTPQDFENVLNLMRRAEAIEQSYSEWAESMPADWNYKPIGWIDAIPDDKLTESKYFPGKIDKYHEVWAAHIWNLSRGSRLLNNSTIVRCAAWLCSPQDYRTTVEYEKATISGKEMIRDIIASVPNCLGEIPTAMDIKTPPGHSFACGDERDARAKGLSGLFILWPMFSAATSDFVTDSQRKWVLGRMKYATEELGVSQGSTVYSEQHCSIRIPSSMLKKDGLMPSRVEEILNLQIPPVQQSFENVDEIWTERTRSFAHYPTPSPTSTSSCSPKAQHDWILLNTESQDMNTMNNWPDQTQSIWFNPNLDTNVINPAEPAQQTLAVQNPHSDYLVESQPDKIYHERFTEICNI</sequence>
<feature type="domain" description="Zn(2)-C6 fungal-type" evidence="2">
    <location>
        <begin position="10"/>
        <end position="38"/>
    </location>
</feature>
<dbReference type="GeneID" id="5434820"/>
<evidence type="ECO:0000259" key="2">
    <source>
        <dbReference type="PROSITE" id="PS50048"/>
    </source>
</evidence>
<dbReference type="VEuPathDB" id="FungiDB:Bcin02g08710"/>
<reference evidence="3 4" key="1">
    <citation type="journal article" date="2011" name="PLoS Genet.">
        <title>Genomic analysis of the necrotrophic fungal pathogens Sclerotinia sclerotiorum and Botrytis cinerea.</title>
        <authorList>
            <person name="Amselem J."/>
            <person name="Cuomo C.A."/>
            <person name="van Kan J.A."/>
            <person name="Viaud M."/>
            <person name="Benito E.P."/>
            <person name="Couloux A."/>
            <person name="Coutinho P.M."/>
            <person name="de Vries R.P."/>
            <person name="Dyer P.S."/>
            <person name="Fillinger S."/>
            <person name="Fournier E."/>
            <person name="Gout L."/>
            <person name="Hahn M."/>
            <person name="Kohn L."/>
            <person name="Lapalu N."/>
            <person name="Plummer K.M."/>
            <person name="Pradier J.M."/>
            <person name="Quevillon E."/>
            <person name="Sharon A."/>
            <person name="Simon A."/>
            <person name="ten Have A."/>
            <person name="Tudzynski B."/>
            <person name="Tudzynski P."/>
            <person name="Wincker P."/>
            <person name="Andrew M."/>
            <person name="Anthouard V."/>
            <person name="Beever R.E."/>
            <person name="Beffa R."/>
            <person name="Benoit I."/>
            <person name="Bouzid O."/>
            <person name="Brault B."/>
            <person name="Chen Z."/>
            <person name="Choquer M."/>
            <person name="Collemare J."/>
            <person name="Cotton P."/>
            <person name="Danchin E.G."/>
            <person name="Da Silva C."/>
            <person name="Gautier A."/>
            <person name="Giraud C."/>
            <person name="Giraud T."/>
            <person name="Gonzalez C."/>
            <person name="Grossetete S."/>
            <person name="Guldener U."/>
            <person name="Henrissat B."/>
            <person name="Howlett B.J."/>
            <person name="Kodira C."/>
            <person name="Kretschmer M."/>
            <person name="Lappartient A."/>
            <person name="Leroch M."/>
            <person name="Levis C."/>
            <person name="Mauceli E."/>
            <person name="Neuveglise C."/>
            <person name="Oeser B."/>
            <person name="Pearson M."/>
            <person name="Poulain J."/>
            <person name="Poussereau N."/>
            <person name="Quesneville H."/>
            <person name="Rascle C."/>
            <person name="Schumacher J."/>
            <person name="Segurens B."/>
            <person name="Sexton A."/>
            <person name="Silva E."/>
            <person name="Sirven C."/>
            <person name="Soanes D.M."/>
            <person name="Talbot N.J."/>
            <person name="Templeton M."/>
            <person name="Yandava C."/>
            <person name="Yarden O."/>
            <person name="Zeng Q."/>
            <person name="Rollins J.A."/>
            <person name="Lebrun M.H."/>
            <person name="Dickman M."/>
        </authorList>
    </citation>
    <scope>NUCLEOTIDE SEQUENCE [LARGE SCALE GENOMIC DNA]</scope>
    <source>
        <strain evidence="3 4">B05.10</strain>
    </source>
</reference>
<evidence type="ECO:0000313" key="4">
    <source>
        <dbReference type="Proteomes" id="UP000001798"/>
    </source>
</evidence>
<reference evidence="3 4" key="2">
    <citation type="journal article" date="2012" name="Eukaryot. Cell">
        <title>Genome update of Botrytis cinerea strains B05.10 and T4.</title>
        <authorList>
            <person name="Staats M."/>
            <person name="van Kan J.A."/>
        </authorList>
    </citation>
    <scope>NUCLEOTIDE SEQUENCE [LARGE SCALE GENOMIC DNA]</scope>
    <source>
        <strain evidence="3 4">B05.10</strain>
    </source>
</reference>
<dbReference type="CDD" id="cd00067">
    <property type="entry name" value="GAL4"/>
    <property type="match status" value="1"/>
</dbReference>
<dbReference type="PANTHER" id="PTHR38791">
    <property type="entry name" value="ZN(II)2CYS6 TRANSCRIPTION FACTOR (EUROFUNG)-RELATED-RELATED"/>
    <property type="match status" value="1"/>
</dbReference>
<dbReference type="InterPro" id="IPR001138">
    <property type="entry name" value="Zn2Cys6_DnaBD"/>
</dbReference>
<proteinExistence type="predicted"/>
<gene>
    <name evidence="3" type="ORF">BCIN_02g08710</name>
</gene>
<dbReference type="InterPro" id="IPR053175">
    <property type="entry name" value="DHMBA_Reg_Transcription_Factor"/>
</dbReference>
<dbReference type="InterPro" id="IPR036864">
    <property type="entry name" value="Zn2-C6_fun-type_DNA-bd_sf"/>
</dbReference>
<accession>A0A384JAL3</accession>
<dbReference type="PANTHER" id="PTHR38791:SF13">
    <property type="entry name" value="ZN(2)-C6 FUNGAL-TYPE DOMAIN-CONTAINING PROTEIN"/>
    <property type="match status" value="1"/>
</dbReference>
<dbReference type="RefSeq" id="XP_024547370.1">
    <property type="nucleotide sequence ID" value="XM_024691599.1"/>
</dbReference>
<reference evidence="3 4" key="3">
    <citation type="journal article" date="2017" name="Mol. Plant Pathol.">
        <title>A gapless genome sequence of the fungus Botrytis cinerea.</title>
        <authorList>
            <person name="Van Kan J.A."/>
            <person name="Stassen J.H."/>
            <person name="Mosbach A."/>
            <person name="Van Der Lee T.A."/>
            <person name="Faino L."/>
            <person name="Farmer A.D."/>
            <person name="Papasotiriou D.G."/>
            <person name="Zhou S."/>
            <person name="Seidl M.F."/>
            <person name="Cottam E."/>
            <person name="Edel D."/>
            <person name="Hahn M."/>
            <person name="Schwartz D.C."/>
            <person name="Dietrich R.A."/>
            <person name="Widdison S."/>
            <person name="Scalliet G."/>
        </authorList>
    </citation>
    <scope>NUCLEOTIDE SEQUENCE [LARGE SCALE GENOMIC DNA]</scope>
    <source>
        <strain evidence="3 4">B05.10</strain>
    </source>
</reference>
<dbReference type="PROSITE" id="PS00463">
    <property type="entry name" value="ZN2_CY6_FUNGAL_1"/>
    <property type="match status" value="1"/>
</dbReference>
<dbReference type="KEGG" id="bfu:BCIN_02g08710"/>
<keyword evidence="4" id="KW-1185">Reference proteome</keyword>
<dbReference type="OrthoDB" id="4314040at2759"/>
<dbReference type="AlphaFoldDB" id="A0A384JAL3"/>
<evidence type="ECO:0000256" key="1">
    <source>
        <dbReference type="ARBA" id="ARBA00023242"/>
    </source>
</evidence>
<keyword evidence="1" id="KW-0539">Nucleus</keyword>
<dbReference type="Pfam" id="PF11951">
    <property type="entry name" value="Fungal_trans_2"/>
    <property type="match status" value="1"/>
</dbReference>
<dbReference type="EMBL" id="CP009806">
    <property type="protein sequence ID" value="ATZ47609.1"/>
    <property type="molecule type" value="Genomic_DNA"/>
</dbReference>